<feature type="region of interest" description="Disordered" evidence="1">
    <location>
        <begin position="17"/>
        <end position="37"/>
    </location>
</feature>
<accession>A0ABU4UCU2</accession>
<evidence type="ECO:0000256" key="1">
    <source>
        <dbReference type="SAM" id="MobiDB-lite"/>
    </source>
</evidence>
<evidence type="ECO:0000313" key="3">
    <source>
        <dbReference type="Proteomes" id="UP001284537"/>
    </source>
</evidence>
<dbReference type="EMBL" id="JAXARY010000005">
    <property type="protein sequence ID" value="MDX8127001.1"/>
    <property type="molecule type" value="Genomic_DNA"/>
</dbReference>
<feature type="compositionally biased region" description="Low complexity" evidence="1">
    <location>
        <begin position="20"/>
        <end position="36"/>
    </location>
</feature>
<dbReference type="RefSeq" id="WP_319961033.1">
    <property type="nucleotide sequence ID" value="NZ_JAXARY010000005.1"/>
</dbReference>
<sequence length="62" mass="6780">MELLQRDIEVLEQERHQRLGQDAAAADQGPSAADSPVGKVKTLAVNKEFGESMRISGIALRF</sequence>
<reference evidence="2 3" key="1">
    <citation type="submission" date="2023-11" db="EMBL/GenBank/DDBJ databases">
        <authorList>
            <person name="Ouyang M.-Y."/>
        </authorList>
    </citation>
    <scope>NUCLEOTIDE SEQUENCE [LARGE SCALE GENOMIC DNA]</scope>
    <source>
        <strain evidence="2 3">OY6</strain>
    </source>
</reference>
<organism evidence="2 3">
    <name type="scientific">Methylomonas defluvii</name>
    <dbReference type="NCBI Taxonomy" id="3045149"/>
    <lineage>
        <taxon>Bacteria</taxon>
        <taxon>Pseudomonadati</taxon>
        <taxon>Pseudomonadota</taxon>
        <taxon>Gammaproteobacteria</taxon>
        <taxon>Methylococcales</taxon>
        <taxon>Methylococcaceae</taxon>
        <taxon>Methylomonas</taxon>
    </lineage>
</organism>
<proteinExistence type="predicted"/>
<protein>
    <submittedName>
        <fullName evidence="2">Uncharacterized protein</fullName>
    </submittedName>
</protein>
<dbReference type="Proteomes" id="UP001284537">
    <property type="component" value="Unassembled WGS sequence"/>
</dbReference>
<gene>
    <name evidence="2" type="ORF">QLH52_06890</name>
</gene>
<evidence type="ECO:0000313" key="2">
    <source>
        <dbReference type="EMBL" id="MDX8127001.1"/>
    </source>
</evidence>
<name>A0ABU4UCU2_9GAMM</name>
<comment type="caution">
    <text evidence="2">The sequence shown here is derived from an EMBL/GenBank/DDBJ whole genome shotgun (WGS) entry which is preliminary data.</text>
</comment>
<keyword evidence="3" id="KW-1185">Reference proteome</keyword>